<evidence type="ECO:0000313" key="1">
    <source>
        <dbReference type="EMBL" id="AET32386.1"/>
    </source>
</evidence>
<dbReference type="Proteomes" id="UP000005867">
    <property type="component" value="Chromosome"/>
</dbReference>
<dbReference type="KEGG" id="pyr:P186_0945"/>
<dbReference type="BioCyc" id="PSP1104324:GJSN-925-MONOMER"/>
<organism evidence="1 2">
    <name type="scientific">Pyrobaculum ferrireducens</name>
    <dbReference type="NCBI Taxonomy" id="1104324"/>
    <lineage>
        <taxon>Archaea</taxon>
        <taxon>Thermoproteota</taxon>
        <taxon>Thermoprotei</taxon>
        <taxon>Thermoproteales</taxon>
        <taxon>Thermoproteaceae</taxon>
        <taxon>Pyrobaculum</taxon>
    </lineage>
</organism>
<sequence length="66" mass="7716">MKVTTRPHCRALKNTYLKKRIESVRIVLLLMSKSLETSISKRGWKAILLWKSAAFCCEKYVSQKED</sequence>
<name>G7VBF6_9CREN</name>
<evidence type="ECO:0000313" key="2">
    <source>
        <dbReference type="Proteomes" id="UP000005867"/>
    </source>
</evidence>
<reference evidence="1 2" key="1">
    <citation type="journal article" date="2012" name="J. Bacteriol.">
        <title>Complete genome sequence of strain 1860, a crenarchaeon of the genus pyrobaculum able to grow with various electron acceptors.</title>
        <authorList>
            <person name="Mardanov A.V."/>
            <person name="Gumerov V.M."/>
            <person name="Slobodkina G.B."/>
            <person name="Beletsky A.V."/>
            <person name="Bonch-Osmolovskaya E.A."/>
            <person name="Ravin N.V."/>
            <person name="Skryabin K.G."/>
        </authorList>
    </citation>
    <scope>NUCLEOTIDE SEQUENCE [LARGE SCALE GENOMIC DNA]</scope>
    <source>
        <strain evidence="1 2">1860</strain>
    </source>
</reference>
<gene>
    <name evidence="1" type="ORF">P186_0945</name>
</gene>
<keyword evidence="2" id="KW-1185">Reference proteome</keyword>
<dbReference type="STRING" id="1104324.P186_0945"/>
<accession>G7VBF6</accession>
<proteinExistence type="predicted"/>
<dbReference type="AlphaFoldDB" id="G7VBF6"/>
<dbReference type="HOGENOM" id="CLU_2821070_0_0_2"/>
<protein>
    <submittedName>
        <fullName evidence="1">Uncharacterized protein</fullName>
    </submittedName>
</protein>
<dbReference type="EMBL" id="CP003098">
    <property type="protein sequence ID" value="AET32386.1"/>
    <property type="molecule type" value="Genomic_DNA"/>
</dbReference>